<proteinExistence type="predicted"/>
<gene>
    <name evidence="1" type="primary">vp1054</name>
</gene>
<dbReference type="Pfam" id="PF05789">
    <property type="entry name" value="Baculo_VP1054"/>
    <property type="match status" value="1"/>
</dbReference>
<sequence>MCSTPSAMTSSPCVSAKLVPFRPMRAPKPMQCWIHPRRANCKAVRLRSGDDADGDDLLHATVLHGYYLNERAKPYYRQLLRDVSDQAHARKTILNAEAVYECVSVRLVRTEQFKGVDEAGEYNMNVLKIIIDSLLKYLGKLGDDEYMLIVDKMYVDLVYSEFRTIILPQSAYIIKGRCEGGADDSDSNEENSSCNKTPRLWSELIGHNYLVSTDESRQSQYIYRTFLLYNTILTVVLKQSNPFDANATISIICRNLGRCPNNKERIKCCDLNYGGTPPGHVMCPPREITKKVFHYAKWGRNPNNYRRYSELIVRHSEATGGRSGDLRENIGGELHARDRAQLHLLDWQNFMGEFGSYFGLRA</sequence>
<accession>V9LSP2</accession>
<dbReference type="InterPro" id="IPR008416">
    <property type="entry name" value="Baculo_VP1054"/>
</dbReference>
<evidence type="ECO:0000313" key="1">
    <source>
        <dbReference type="EMBL" id="AFS51976.1"/>
    </source>
</evidence>
<reference evidence="1" key="1">
    <citation type="submission" date="2012-06" db="EMBL/GenBank/DDBJ databases">
        <title>Genomic sequencing and analysis of the Dendrolimus kikuchii nucleopolyhedrovirus.</title>
        <authorList>
            <person name="Yang M.M."/>
        </authorList>
    </citation>
    <scope>NUCLEOTIDE SEQUENCE</scope>
    <source>
        <strain evidence="1">YN</strain>
    </source>
</reference>
<name>V9LSP2_9ABAC</name>
<protein>
    <submittedName>
        <fullName evidence="1">DekiORF99</fullName>
    </submittedName>
</protein>
<dbReference type="EMBL" id="JX193905">
    <property type="protein sequence ID" value="AFS51976.1"/>
    <property type="molecule type" value="Genomic_DNA"/>
</dbReference>
<organism evidence="1">
    <name type="scientific">Dendrolimus kikuchii nucleopolyhedrovirus</name>
    <dbReference type="NCBI Taxonomy" id="1219875"/>
    <lineage>
        <taxon>Viruses</taxon>
        <taxon>Viruses incertae sedis</taxon>
        <taxon>Naldaviricetes</taxon>
        <taxon>Lefavirales</taxon>
        <taxon>Baculoviridae</taxon>
        <taxon>Alphabaculovirus</taxon>
    </lineage>
</organism>